<dbReference type="Proteomes" id="UP000027073">
    <property type="component" value="Unassembled WGS sequence"/>
</dbReference>
<dbReference type="CDD" id="cd06257">
    <property type="entry name" value="DnaJ"/>
    <property type="match status" value="1"/>
</dbReference>
<feature type="region of interest" description="Disordered" evidence="1">
    <location>
        <begin position="80"/>
        <end position="102"/>
    </location>
</feature>
<feature type="domain" description="J" evidence="2">
    <location>
        <begin position="4"/>
        <end position="75"/>
    </location>
</feature>
<feature type="compositionally biased region" description="Basic residues" evidence="1">
    <location>
        <begin position="91"/>
        <end position="102"/>
    </location>
</feature>
<dbReference type="PRINTS" id="PR00625">
    <property type="entry name" value="JDOMAIN"/>
</dbReference>
<dbReference type="EMBL" id="KL198009">
    <property type="protein sequence ID" value="KDQ26997.1"/>
    <property type="molecule type" value="Genomic_DNA"/>
</dbReference>
<evidence type="ECO:0000259" key="2">
    <source>
        <dbReference type="PROSITE" id="PS50076"/>
    </source>
</evidence>
<dbReference type="AlphaFoldDB" id="A0A067NSB6"/>
<dbReference type="InterPro" id="IPR018253">
    <property type="entry name" value="DnaJ_domain_CS"/>
</dbReference>
<dbReference type="PROSITE" id="PS00636">
    <property type="entry name" value="DNAJ_1"/>
    <property type="match status" value="1"/>
</dbReference>
<dbReference type="Gene3D" id="1.10.287.110">
    <property type="entry name" value="DnaJ domain"/>
    <property type="match status" value="1"/>
</dbReference>
<evidence type="ECO:0000313" key="3">
    <source>
        <dbReference type="EMBL" id="KDQ26997.1"/>
    </source>
</evidence>
<dbReference type="GO" id="GO:0051082">
    <property type="term" value="F:unfolded protein binding"/>
    <property type="evidence" value="ECO:0007669"/>
    <property type="project" value="TreeGrafter"/>
</dbReference>
<proteinExistence type="predicted"/>
<dbReference type="PANTHER" id="PTHR43948">
    <property type="entry name" value="DNAJ HOMOLOG SUBFAMILY B"/>
    <property type="match status" value="1"/>
</dbReference>
<dbReference type="VEuPathDB" id="FungiDB:PLEOSDRAFT_1097362"/>
<organism evidence="3 4">
    <name type="scientific">Pleurotus ostreatus (strain PC15)</name>
    <name type="common">Oyster mushroom</name>
    <dbReference type="NCBI Taxonomy" id="1137138"/>
    <lineage>
        <taxon>Eukaryota</taxon>
        <taxon>Fungi</taxon>
        <taxon>Dikarya</taxon>
        <taxon>Basidiomycota</taxon>
        <taxon>Agaricomycotina</taxon>
        <taxon>Agaricomycetes</taxon>
        <taxon>Agaricomycetidae</taxon>
        <taxon>Agaricales</taxon>
        <taxon>Pleurotineae</taxon>
        <taxon>Pleurotaceae</taxon>
        <taxon>Pleurotus</taxon>
    </lineage>
</organism>
<dbReference type="InterPro" id="IPR001623">
    <property type="entry name" value="DnaJ_domain"/>
</dbReference>
<dbReference type="GO" id="GO:0005634">
    <property type="term" value="C:nucleus"/>
    <property type="evidence" value="ECO:0007669"/>
    <property type="project" value="TreeGrafter"/>
</dbReference>
<dbReference type="InterPro" id="IPR036869">
    <property type="entry name" value="J_dom_sf"/>
</dbReference>
<evidence type="ECO:0000313" key="4">
    <source>
        <dbReference type="Proteomes" id="UP000027073"/>
    </source>
</evidence>
<dbReference type="PANTHER" id="PTHR43948:SF10">
    <property type="entry name" value="MRJ, ISOFORM E"/>
    <property type="match status" value="1"/>
</dbReference>
<feature type="compositionally biased region" description="Polar residues" evidence="1">
    <location>
        <begin position="258"/>
        <end position="280"/>
    </location>
</feature>
<dbReference type="SUPFAM" id="SSF46565">
    <property type="entry name" value="Chaperone J-domain"/>
    <property type="match status" value="1"/>
</dbReference>
<dbReference type="GO" id="GO:0005737">
    <property type="term" value="C:cytoplasm"/>
    <property type="evidence" value="ECO:0007669"/>
    <property type="project" value="TreeGrafter"/>
</dbReference>
<gene>
    <name evidence="3" type="ORF">PLEOSDRAFT_1097362</name>
</gene>
<dbReference type="PROSITE" id="PS50076">
    <property type="entry name" value="DNAJ_2"/>
    <property type="match status" value="1"/>
</dbReference>
<dbReference type="STRING" id="1137138.A0A067NSB6"/>
<name>A0A067NSB6_PLEO1</name>
<feature type="compositionally biased region" description="Basic residues" evidence="1">
    <location>
        <begin position="289"/>
        <end position="312"/>
    </location>
</feature>
<dbReference type="InParanoid" id="A0A067NSB6"/>
<dbReference type="HOGENOM" id="CLU_040678_1_0_1"/>
<dbReference type="SMART" id="SM00271">
    <property type="entry name" value="DnaJ"/>
    <property type="match status" value="1"/>
</dbReference>
<reference evidence="4" key="1">
    <citation type="journal article" date="2014" name="Proc. Natl. Acad. Sci. U.S.A.">
        <title>Extensive sampling of basidiomycete genomes demonstrates inadequacy of the white-rot/brown-rot paradigm for wood decay fungi.</title>
        <authorList>
            <person name="Riley R."/>
            <person name="Salamov A.A."/>
            <person name="Brown D.W."/>
            <person name="Nagy L.G."/>
            <person name="Floudas D."/>
            <person name="Held B.W."/>
            <person name="Levasseur A."/>
            <person name="Lombard V."/>
            <person name="Morin E."/>
            <person name="Otillar R."/>
            <person name="Lindquist E.A."/>
            <person name="Sun H."/>
            <person name="LaButti K.M."/>
            <person name="Schmutz J."/>
            <person name="Jabbour D."/>
            <person name="Luo H."/>
            <person name="Baker S.E."/>
            <person name="Pisabarro A.G."/>
            <person name="Walton J.D."/>
            <person name="Blanchette R.A."/>
            <person name="Henrissat B."/>
            <person name="Martin F."/>
            <person name="Cullen D."/>
            <person name="Hibbett D.S."/>
            <person name="Grigoriev I.V."/>
        </authorList>
    </citation>
    <scope>NUCLEOTIDE SEQUENCE [LARGE SCALE GENOMIC DNA]</scope>
    <source>
        <strain evidence="4">PC15</strain>
    </source>
</reference>
<dbReference type="OrthoDB" id="442087at2759"/>
<feature type="region of interest" description="Disordered" evidence="1">
    <location>
        <begin position="249"/>
        <end position="356"/>
    </location>
</feature>
<dbReference type="GO" id="GO:0051087">
    <property type="term" value="F:protein-folding chaperone binding"/>
    <property type="evidence" value="ECO:0007669"/>
    <property type="project" value="TreeGrafter"/>
</dbReference>
<dbReference type="GO" id="GO:0044183">
    <property type="term" value="F:protein folding chaperone"/>
    <property type="evidence" value="ECO:0007669"/>
    <property type="project" value="TreeGrafter"/>
</dbReference>
<dbReference type="Pfam" id="PF00226">
    <property type="entry name" value="DnaJ"/>
    <property type="match status" value="1"/>
</dbReference>
<sequence length="356" mass="41179">MASNLYETLGVARNASPEQIRKAYRKMALQTHPDRLSPNATLDDKAASEERFRQVNNAYEVLIDEETRKVYDREGVWPPPEPEYEEIPRRSGPRRHSSQHHFRTSPMGAFPGPFDGPFFPRPFGFTDPFVLFESVFGDLRHEFGMPHDSNPYEHRYEPDNPFERMNRMHRHVMSQMDMFSGFMGPQSFGMPDNNSRWASESHVVSSVNGVMQSVHKRRDWEGNVHVTRTLPDGRETYTINGIEQPSQNLTYDRDQHSAPPQVTHIQSTGGSHYPQNNSLYPSHRDAHGIHRRHSHSHSHSHSPSHLSRHRDHHPSDSHPVIPGIYPDPANAPVIPGPYDRPPNEDHVHRKRWWRGH</sequence>
<evidence type="ECO:0000256" key="1">
    <source>
        <dbReference type="SAM" id="MobiDB-lite"/>
    </source>
</evidence>
<protein>
    <recommendedName>
        <fullName evidence="2">J domain-containing protein</fullName>
    </recommendedName>
</protein>
<accession>A0A067NSB6</accession>